<gene>
    <name evidence="1" type="ORF">MCOL2_17027</name>
</gene>
<evidence type="ECO:0000313" key="1">
    <source>
        <dbReference type="EMBL" id="EUJ48671.1"/>
    </source>
</evidence>
<protein>
    <submittedName>
        <fullName evidence="1">Uncharacterized protein</fullName>
    </submittedName>
</protein>
<proteinExistence type="predicted"/>
<dbReference type="RefSeq" id="WP_036064669.1">
    <property type="nucleotide sequence ID" value="NZ_AODM01000058.1"/>
</dbReference>
<evidence type="ECO:0000313" key="2">
    <source>
        <dbReference type="Proteomes" id="UP000019241"/>
    </source>
</evidence>
<dbReference type="Proteomes" id="UP000019241">
    <property type="component" value="Unassembled WGS sequence"/>
</dbReference>
<sequence>MAEKEEKIAAFIDDFMFMADSHLSVALSMDTQHEKVQQFYGQIKKEAFEFVTAHSEEDIMSIHFLGSFFESYLEKHGDEIQHLQELAKRKVGIF</sequence>
<dbReference type="AlphaFoldDB" id="W7DLV5"/>
<dbReference type="EMBL" id="AODM01000058">
    <property type="protein sequence ID" value="EUJ48671.1"/>
    <property type="molecule type" value="Genomic_DNA"/>
</dbReference>
<comment type="caution">
    <text evidence="1">The sequence shown here is derived from an EMBL/GenBank/DDBJ whole genome shotgun (WGS) entry which is preliminary data.</text>
</comment>
<reference evidence="1 2" key="1">
    <citation type="submission" date="2012-12" db="EMBL/GenBank/DDBJ databases">
        <title>Novel taxa of Listeriaceae from agricultural environments in the United States.</title>
        <authorList>
            <person name="den Bakker H.C."/>
            <person name="Allred A."/>
            <person name="Warchocki S."/>
            <person name="Wright E.M."/>
            <person name="Burrell A."/>
            <person name="Nightingale K.K."/>
            <person name="Kephart D."/>
            <person name="Wiedmann M."/>
        </authorList>
    </citation>
    <scope>NUCLEOTIDE SEQUENCE [LARGE SCALE GENOMIC DNA]</scope>
    <source>
        <strain evidence="1 2">FSL S10-1203</strain>
    </source>
</reference>
<accession>W7DLV5</accession>
<name>W7DLV5_9LIST</name>
<organism evidence="1 2">
    <name type="scientific">Listeria fleischmannii FSL S10-1203</name>
    <dbReference type="NCBI Taxonomy" id="1265822"/>
    <lineage>
        <taxon>Bacteria</taxon>
        <taxon>Bacillati</taxon>
        <taxon>Bacillota</taxon>
        <taxon>Bacilli</taxon>
        <taxon>Bacillales</taxon>
        <taxon>Listeriaceae</taxon>
        <taxon>Listeria</taxon>
    </lineage>
</organism>
<dbReference type="PATRIC" id="fig|1265822.4.peg.3460"/>